<keyword evidence="4" id="KW-1185">Reference proteome</keyword>
<reference evidence="3 4" key="1">
    <citation type="submission" date="2024-03" db="EMBL/GenBank/DDBJ databases">
        <title>Human intestinal bacterial collection.</title>
        <authorList>
            <person name="Pauvert C."/>
            <person name="Hitch T.C.A."/>
            <person name="Clavel T."/>
        </authorList>
    </citation>
    <scope>NUCLEOTIDE SEQUENCE [LARGE SCALE GENOMIC DNA]</scope>
    <source>
        <strain evidence="3 4">CLA-AA-H192</strain>
    </source>
</reference>
<feature type="signal peptide" evidence="2">
    <location>
        <begin position="1"/>
        <end position="18"/>
    </location>
</feature>
<dbReference type="Proteomes" id="UP001491552">
    <property type="component" value="Unassembled WGS sequence"/>
</dbReference>
<evidence type="ECO:0000313" key="4">
    <source>
        <dbReference type="Proteomes" id="UP001491552"/>
    </source>
</evidence>
<dbReference type="RefSeq" id="WP_349135664.1">
    <property type="nucleotide sequence ID" value="NZ_JBBMFF010000205.1"/>
</dbReference>
<comment type="caution">
    <text evidence="3">The sequence shown here is derived from an EMBL/GenBank/DDBJ whole genome shotgun (WGS) entry which is preliminary data.</text>
</comment>
<dbReference type="PROSITE" id="PS51257">
    <property type="entry name" value="PROKAR_LIPOPROTEIN"/>
    <property type="match status" value="1"/>
</dbReference>
<protein>
    <recommendedName>
        <fullName evidence="5">DUF5050 domain-containing protein</fullName>
    </recommendedName>
</protein>
<sequence>MRKCIRTAAALLLALALAAGLFGCSKLTPIVSGGDKPHTTEPVATGSQTDTEDTQNMENAEDTGEQDWAGEEESSDPAPVETDPPVWEGPETVVYLAPYDALAVEYGGYFYYVDRDDNLCRTTTDMTDYTLFCEAQIRGDVRIIGITDAGRMYLSSGGQSCYVDLAEGRDGMAADYGMVESQTFTGAALSIGIRALRGGWMYYTKSGENGLFRAKIGAVPEEENCIVFDKDIREAAVTGDYLIYTYNRGSRADLQVTLADDPDSLLLTIEGNGTYPTTMLAGTDDRSGTPLLLVSRYELIDRGAEYSVYDLSTLELATNSMLDSAKLQRLGYCFGKNGDEIVCFNNCLRFDPFGTFSDGSSQYYPNAYYTDDYLVSFFSITYAGNGWYFFADADQGGATHAIEEGGTELIPLV</sequence>
<dbReference type="EMBL" id="JBBMFF010000205">
    <property type="protein sequence ID" value="MEQ2510967.1"/>
    <property type="molecule type" value="Genomic_DNA"/>
</dbReference>
<accession>A0ABV1G6C5</accession>
<evidence type="ECO:0000256" key="1">
    <source>
        <dbReference type="SAM" id="MobiDB-lite"/>
    </source>
</evidence>
<keyword evidence="2" id="KW-0732">Signal</keyword>
<evidence type="ECO:0008006" key="5">
    <source>
        <dbReference type="Google" id="ProtNLM"/>
    </source>
</evidence>
<organism evidence="3 4">
    <name type="scientific">Faecousia intestinalis</name>
    <dbReference type="NCBI Taxonomy" id="3133167"/>
    <lineage>
        <taxon>Bacteria</taxon>
        <taxon>Bacillati</taxon>
        <taxon>Bacillota</taxon>
        <taxon>Clostridia</taxon>
        <taxon>Eubacteriales</taxon>
        <taxon>Oscillospiraceae</taxon>
        <taxon>Faecousia</taxon>
    </lineage>
</organism>
<feature type="chain" id="PRO_5045335024" description="DUF5050 domain-containing protein" evidence="2">
    <location>
        <begin position="19"/>
        <end position="413"/>
    </location>
</feature>
<feature type="compositionally biased region" description="Acidic residues" evidence="1">
    <location>
        <begin position="50"/>
        <end position="75"/>
    </location>
</feature>
<feature type="region of interest" description="Disordered" evidence="1">
    <location>
        <begin position="33"/>
        <end position="87"/>
    </location>
</feature>
<gene>
    <name evidence="3" type="ORF">WMO66_06865</name>
</gene>
<evidence type="ECO:0000256" key="2">
    <source>
        <dbReference type="SAM" id="SignalP"/>
    </source>
</evidence>
<proteinExistence type="predicted"/>
<evidence type="ECO:0000313" key="3">
    <source>
        <dbReference type="EMBL" id="MEQ2510967.1"/>
    </source>
</evidence>
<name>A0ABV1G6C5_9FIRM</name>